<evidence type="ECO:0000313" key="2">
    <source>
        <dbReference type="EMBL" id="RGC14210.1"/>
    </source>
</evidence>
<dbReference type="AlphaFoldDB" id="A0A3E2VU89"/>
<accession>A0A3E2VU89</accession>
<evidence type="ECO:0000313" key="3">
    <source>
        <dbReference type="Proteomes" id="UP000260025"/>
    </source>
</evidence>
<proteinExistence type="predicted"/>
<name>A0A3E2VU89_CLOIN</name>
<protein>
    <submittedName>
        <fullName evidence="2">Uncharacterized protein</fullName>
    </submittedName>
</protein>
<dbReference type="EMBL" id="QVEV01000023">
    <property type="protein sequence ID" value="RGC14210.1"/>
    <property type="molecule type" value="Genomic_DNA"/>
</dbReference>
<keyword evidence="1" id="KW-0472">Membrane</keyword>
<organism evidence="2 3">
    <name type="scientific">Clostridium innocuum</name>
    <dbReference type="NCBI Taxonomy" id="1522"/>
    <lineage>
        <taxon>Bacteria</taxon>
        <taxon>Bacillati</taxon>
        <taxon>Bacillota</taxon>
        <taxon>Clostridia</taxon>
        <taxon>Eubacteriales</taxon>
        <taxon>Clostridiaceae</taxon>
        <taxon>Clostridium</taxon>
    </lineage>
</organism>
<gene>
    <name evidence="2" type="ORF">DXA38_14635</name>
</gene>
<dbReference type="Proteomes" id="UP000260025">
    <property type="component" value="Unassembled WGS sequence"/>
</dbReference>
<keyword evidence="1" id="KW-1133">Transmembrane helix</keyword>
<feature type="transmembrane region" description="Helical" evidence="1">
    <location>
        <begin position="24"/>
        <end position="46"/>
    </location>
</feature>
<sequence length="62" mass="7502">MKAFILISFMYREKSQSLFIMNFLWLYVELYFLYIAALIFLLLLCMNKAFSTTGFMKVFYTL</sequence>
<evidence type="ECO:0000256" key="1">
    <source>
        <dbReference type="SAM" id="Phobius"/>
    </source>
</evidence>
<comment type="caution">
    <text evidence="2">The sequence shown here is derived from an EMBL/GenBank/DDBJ whole genome shotgun (WGS) entry which is preliminary data.</text>
</comment>
<reference evidence="2 3" key="1">
    <citation type="submission" date="2018-08" db="EMBL/GenBank/DDBJ databases">
        <title>A genome reference for cultivated species of the human gut microbiota.</title>
        <authorList>
            <person name="Zou Y."/>
            <person name="Xue W."/>
            <person name="Luo G."/>
        </authorList>
    </citation>
    <scope>NUCLEOTIDE SEQUENCE [LARGE SCALE GENOMIC DNA]</scope>
    <source>
        <strain evidence="2 3">OF01-2LB</strain>
    </source>
</reference>
<keyword evidence="1" id="KW-0812">Transmembrane</keyword>